<dbReference type="EMBL" id="OIVN01000561">
    <property type="protein sequence ID" value="SPC82187.1"/>
    <property type="molecule type" value="Genomic_DNA"/>
</dbReference>
<evidence type="ECO:0000259" key="2">
    <source>
        <dbReference type="Pfam" id="PF04059"/>
    </source>
</evidence>
<dbReference type="InterPro" id="IPR035979">
    <property type="entry name" value="RBD_domain_sf"/>
</dbReference>
<feature type="region of interest" description="Disordered" evidence="1">
    <location>
        <begin position="1"/>
        <end position="23"/>
    </location>
</feature>
<evidence type="ECO:0000256" key="1">
    <source>
        <dbReference type="SAM" id="MobiDB-lite"/>
    </source>
</evidence>
<gene>
    <name evidence="3" type="ORF">FSB_LOCUS10069</name>
</gene>
<name>A0A2N9ETQ4_FAGSY</name>
<sequence length="330" mass="37028">MCQKPEAMAFPLSTPNQRSNPLNPNAQSFQPAFSTTIGLQLSHQLYHPQQLLPLALPFEQSQAWPLMGFHFHPSYGHPGQAEPNGFCEAVFYDVDTQPQTGYTVSKSEGGMVAEKLRDVEEYQTFGCGRKVDREPKGLVVGPRLVSQRKSPLNCRQKIWMPKKTCGGESGGDGLLPSPPFVHERVAPVVPFPTTIDEVQCSGITTVMIKNIPNQFTKCWDEGKTANLGYAFVNFTNAVAAFRFYNAFHKYEWEVNQNKKTCEVTVAKLQGKEDLSGNFTHSRFWCRRNTFMPVVFDPPRDGSDSKCMLMTIGVHQPKEPAPRNPWKLLDG</sequence>
<feature type="domain" description="Mei2-like C-terminal RNA recognition motif" evidence="2">
    <location>
        <begin position="224"/>
        <end position="278"/>
    </location>
</feature>
<reference evidence="3" key="1">
    <citation type="submission" date="2018-02" db="EMBL/GenBank/DDBJ databases">
        <authorList>
            <person name="Cohen D.B."/>
            <person name="Kent A.D."/>
        </authorList>
    </citation>
    <scope>NUCLEOTIDE SEQUENCE</scope>
</reference>
<proteinExistence type="predicted"/>
<organism evidence="3">
    <name type="scientific">Fagus sylvatica</name>
    <name type="common">Beechnut</name>
    <dbReference type="NCBI Taxonomy" id="28930"/>
    <lineage>
        <taxon>Eukaryota</taxon>
        <taxon>Viridiplantae</taxon>
        <taxon>Streptophyta</taxon>
        <taxon>Embryophyta</taxon>
        <taxon>Tracheophyta</taxon>
        <taxon>Spermatophyta</taxon>
        <taxon>Magnoliopsida</taxon>
        <taxon>eudicotyledons</taxon>
        <taxon>Gunneridae</taxon>
        <taxon>Pentapetalae</taxon>
        <taxon>rosids</taxon>
        <taxon>fabids</taxon>
        <taxon>Fagales</taxon>
        <taxon>Fagaceae</taxon>
        <taxon>Fagus</taxon>
    </lineage>
</organism>
<dbReference type="InterPro" id="IPR007201">
    <property type="entry name" value="Mei2-like_Rrm_C"/>
</dbReference>
<accession>A0A2N9ETQ4</accession>
<dbReference type="Pfam" id="PF04059">
    <property type="entry name" value="RRM_2"/>
    <property type="match status" value="1"/>
</dbReference>
<protein>
    <recommendedName>
        <fullName evidence="2">Mei2-like C-terminal RNA recognition motif domain-containing protein</fullName>
    </recommendedName>
</protein>
<feature type="compositionally biased region" description="Polar residues" evidence="1">
    <location>
        <begin position="13"/>
        <end position="23"/>
    </location>
</feature>
<evidence type="ECO:0000313" key="3">
    <source>
        <dbReference type="EMBL" id="SPC82187.1"/>
    </source>
</evidence>
<dbReference type="AlphaFoldDB" id="A0A2N9ETQ4"/>
<dbReference type="GO" id="GO:0003676">
    <property type="term" value="F:nucleic acid binding"/>
    <property type="evidence" value="ECO:0007669"/>
    <property type="project" value="InterPro"/>
</dbReference>
<dbReference type="SUPFAM" id="SSF54928">
    <property type="entry name" value="RNA-binding domain, RBD"/>
    <property type="match status" value="1"/>
</dbReference>